<organism evidence="2">
    <name type="scientific">marine sediment metagenome</name>
    <dbReference type="NCBI Taxonomy" id="412755"/>
    <lineage>
        <taxon>unclassified sequences</taxon>
        <taxon>metagenomes</taxon>
        <taxon>ecological metagenomes</taxon>
    </lineage>
</organism>
<dbReference type="SUPFAM" id="SSF52540">
    <property type="entry name" value="P-loop containing nucleoside triphosphate hydrolases"/>
    <property type="match status" value="1"/>
</dbReference>
<dbReference type="AlphaFoldDB" id="A0A0F9EB22"/>
<dbReference type="Pfam" id="PF01935">
    <property type="entry name" value="DUF87"/>
    <property type="match status" value="1"/>
</dbReference>
<dbReference type="PANTHER" id="PTHR42957">
    <property type="entry name" value="HELICASE MJ1565-RELATED"/>
    <property type="match status" value="1"/>
</dbReference>
<proteinExistence type="predicted"/>
<gene>
    <name evidence="2" type="ORF">LCGC14_2388760</name>
</gene>
<feature type="non-terminal residue" evidence="2">
    <location>
        <position position="408"/>
    </location>
</feature>
<feature type="domain" description="Helicase HerA central" evidence="1">
    <location>
        <begin position="139"/>
        <end position="346"/>
    </location>
</feature>
<dbReference type="PANTHER" id="PTHR42957:SF1">
    <property type="entry name" value="HELICASE MJ1565-RELATED"/>
    <property type="match status" value="1"/>
</dbReference>
<sequence>MAGVPVLGTVVATHEGPTALDFDFVISEESARQYIESGSFVQTQRGEELILGMVQKLRRVNRYYSSPDIIHGSSGGVSLPSVYPADKWDYVIASVRILGSYQGNLRVRATRPVLPGSLVEFAEDSILQQFLGLGETGLNLGKVRQSDLTAVINIDKLLQKHLAIMSISGGGKSYATSVIIEELMKRKKTEGRPALVVFDVHGEYKNLTQMSKFSHFKSVDVERITADKLSLAMGYLSSSDLRKFFPTMSYAQSRELDAIMSKLRIEREPITIEKIISKIYSTEMNQLVKDALLGWVNMLKGTRIFGNAEYPQLEKSIQPGKLLIIDLSSLTTLWTKRIILHYFLTRIFKLRRFKEICPVVSFIEEAHQFAPETVNAASKSIIHTIAREGRKFLCSLVLISQRPVNLST</sequence>
<accession>A0A0F9EB22</accession>
<dbReference type="EMBL" id="LAZR01035600">
    <property type="protein sequence ID" value="KKL27081.1"/>
    <property type="molecule type" value="Genomic_DNA"/>
</dbReference>
<dbReference type="InterPro" id="IPR002789">
    <property type="entry name" value="HerA_central"/>
</dbReference>
<evidence type="ECO:0000313" key="2">
    <source>
        <dbReference type="EMBL" id="KKL27081.1"/>
    </source>
</evidence>
<name>A0A0F9EB22_9ZZZZ</name>
<dbReference type="Gene3D" id="3.40.50.300">
    <property type="entry name" value="P-loop containing nucleotide triphosphate hydrolases"/>
    <property type="match status" value="2"/>
</dbReference>
<evidence type="ECO:0000259" key="1">
    <source>
        <dbReference type="Pfam" id="PF01935"/>
    </source>
</evidence>
<comment type="caution">
    <text evidence="2">The sequence shown here is derived from an EMBL/GenBank/DDBJ whole genome shotgun (WGS) entry which is preliminary data.</text>
</comment>
<dbReference type="InterPro" id="IPR027417">
    <property type="entry name" value="P-loop_NTPase"/>
</dbReference>
<reference evidence="2" key="1">
    <citation type="journal article" date="2015" name="Nature">
        <title>Complex archaea that bridge the gap between prokaryotes and eukaryotes.</title>
        <authorList>
            <person name="Spang A."/>
            <person name="Saw J.H."/>
            <person name="Jorgensen S.L."/>
            <person name="Zaremba-Niedzwiedzka K."/>
            <person name="Martijn J."/>
            <person name="Lind A.E."/>
            <person name="van Eijk R."/>
            <person name="Schleper C."/>
            <person name="Guy L."/>
            <person name="Ettema T.J."/>
        </authorList>
    </citation>
    <scope>NUCLEOTIDE SEQUENCE</scope>
</reference>
<protein>
    <recommendedName>
        <fullName evidence="1">Helicase HerA central domain-containing protein</fullName>
    </recommendedName>
</protein>
<dbReference type="InterPro" id="IPR008571">
    <property type="entry name" value="HerA-like"/>
</dbReference>